<evidence type="ECO:0000313" key="8">
    <source>
        <dbReference type="RefSeq" id="XP_071932624.1"/>
    </source>
</evidence>
<dbReference type="InterPro" id="IPR011990">
    <property type="entry name" value="TPR-like_helical_dom_sf"/>
</dbReference>
<dbReference type="InterPro" id="IPR046848">
    <property type="entry name" value="E_motif"/>
</dbReference>
<evidence type="ECO:0000313" key="7">
    <source>
        <dbReference type="RefSeq" id="XP_071932622.1"/>
    </source>
</evidence>
<dbReference type="PANTHER" id="PTHR47926">
    <property type="entry name" value="PENTATRICOPEPTIDE REPEAT-CONTAINING PROTEIN"/>
    <property type="match status" value="1"/>
</dbReference>
<evidence type="ECO:0000313" key="6">
    <source>
        <dbReference type="RefSeq" id="XP_071932621.1"/>
    </source>
</evidence>
<dbReference type="Gene3D" id="1.25.40.10">
    <property type="entry name" value="Tetratricopeptide repeat domain"/>
    <property type="match status" value="4"/>
</dbReference>
<dbReference type="NCBIfam" id="TIGR00756">
    <property type="entry name" value="PPR"/>
    <property type="match status" value="4"/>
</dbReference>
<sequence length="635" mass="70902">MCSPLRNARELFVKIPKRISLFRTSTRALLHNLSWQNHSSLQELDVSVEDENVVSWTAQISHLERENQPEQAIGLFKTMLMRDQKPNFVTVLSVIQAIGQLGSKNMASMIHGFAIKLGCDSELPLVTGLLGAYSSGWDIGAVRILFALTPNKDVILWSAMVSACVKNEEYVEALNIFRKMQSCGVQPNRVSIVTVLPACANLGTLWLGKEIHGFSIKRDFYSHINLQNSLVDMYAKCRLWSYSVQVSSSMQTKDVVSWRSMICRSITNESPARTLILFSQMRSSCVEVDVNTVRVIIVASSQLEEIKVGLGLHGLALKMGYVEDISLMTAILQMYANFGEIGSAKTLFDYLDNKDLIAWSAMIAAYVQNEQPFDAFKVYRKMQSAGEKPNEVTFLSLLQSCSSTTAQEIGESIHAYLLKAGYILNAFVTSALINMYCKVGRTRQGVALFDENHSRDLVCWSSMINGYGINGLGEEALHCFSNMLHCGVKPNDVVFISLLAACSHCGLEYEGWSWFYAMGEKFGITPKLAHYACMVDMLSRQGNVEEAFEFVKKMPINPDKRIWGAILAGCRETCGSSEVSEIAARQLFSLDPENASYHVFLSNLYAEQGRWKEAAKLRELVDSRGLKKEIGHSMI</sequence>
<evidence type="ECO:0000313" key="10">
    <source>
        <dbReference type="RefSeq" id="XP_071932626.1"/>
    </source>
</evidence>
<proteinExistence type="predicted"/>
<dbReference type="InterPro" id="IPR002885">
    <property type="entry name" value="PPR_rpt"/>
</dbReference>
<evidence type="ECO:0000313" key="5">
    <source>
        <dbReference type="RefSeq" id="XP_071932620.1"/>
    </source>
</evidence>
<name>A0ABM4WLG4_COFAR</name>
<evidence type="ECO:0000313" key="12">
    <source>
        <dbReference type="RefSeq" id="XP_071932628.1"/>
    </source>
</evidence>
<evidence type="ECO:0000313" key="4">
    <source>
        <dbReference type="RefSeq" id="XP_071932619.1"/>
    </source>
</evidence>
<feature type="repeat" description="PPR" evidence="2">
    <location>
        <begin position="456"/>
        <end position="490"/>
    </location>
</feature>
<reference evidence="4 5" key="1">
    <citation type="submission" date="2025-05" db="UniProtKB">
        <authorList>
            <consortium name="RefSeq"/>
        </authorList>
    </citation>
    <scope>IDENTIFICATION</scope>
    <source>
        <tissue evidence="4 5">Leaves</tissue>
    </source>
</reference>
<feature type="repeat" description="PPR" evidence="2">
    <location>
        <begin position="153"/>
        <end position="187"/>
    </location>
</feature>
<evidence type="ECO:0000256" key="1">
    <source>
        <dbReference type="ARBA" id="ARBA00022737"/>
    </source>
</evidence>
<dbReference type="RefSeq" id="XP_071932624.1">
    <property type="nucleotide sequence ID" value="XM_072076523.1"/>
</dbReference>
<dbReference type="RefSeq" id="XP_071932629.1">
    <property type="nucleotide sequence ID" value="XM_072076528.1"/>
</dbReference>
<evidence type="ECO:0000256" key="2">
    <source>
        <dbReference type="PROSITE-ProRule" id="PRU00708"/>
    </source>
</evidence>
<dbReference type="RefSeq" id="XP_071932619.1">
    <property type="nucleotide sequence ID" value="XM_072076518.1"/>
</dbReference>
<dbReference type="RefSeq" id="XP_071932626.1">
    <property type="nucleotide sequence ID" value="XM_072076525.1"/>
</dbReference>
<dbReference type="Pfam" id="PF20431">
    <property type="entry name" value="E_motif"/>
    <property type="match status" value="1"/>
</dbReference>
<evidence type="ECO:0000313" key="3">
    <source>
        <dbReference type="Proteomes" id="UP001652660"/>
    </source>
</evidence>
<keyword evidence="1" id="KW-0677">Repeat</keyword>
<evidence type="ECO:0000313" key="13">
    <source>
        <dbReference type="RefSeq" id="XP_071932629.1"/>
    </source>
</evidence>
<dbReference type="RefSeq" id="XP_071932628.1">
    <property type="nucleotide sequence ID" value="XM_072076527.1"/>
</dbReference>
<feature type="repeat" description="PPR" evidence="2">
    <location>
        <begin position="52"/>
        <end position="86"/>
    </location>
</feature>
<dbReference type="RefSeq" id="XP_071932622.1">
    <property type="nucleotide sequence ID" value="XM_072076521.1"/>
</dbReference>
<organism evidence="3 5">
    <name type="scientific">Coffea arabica</name>
    <name type="common">Arabian coffee</name>
    <dbReference type="NCBI Taxonomy" id="13443"/>
    <lineage>
        <taxon>Eukaryota</taxon>
        <taxon>Viridiplantae</taxon>
        <taxon>Streptophyta</taxon>
        <taxon>Embryophyta</taxon>
        <taxon>Tracheophyta</taxon>
        <taxon>Spermatophyta</taxon>
        <taxon>Magnoliopsida</taxon>
        <taxon>eudicotyledons</taxon>
        <taxon>Gunneridae</taxon>
        <taxon>Pentapetalae</taxon>
        <taxon>asterids</taxon>
        <taxon>lamiids</taxon>
        <taxon>Gentianales</taxon>
        <taxon>Rubiaceae</taxon>
        <taxon>Ixoroideae</taxon>
        <taxon>Gardenieae complex</taxon>
        <taxon>Bertiereae - Coffeeae clade</taxon>
        <taxon>Coffeeae</taxon>
        <taxon>Coffea</taxon>
    </lineage>
</organism>
<dbReference type="GeneID" id="113733180"/>
<dbReference type="SUPFAM" id="SSF48452">
    <property type="entry name" value="TPR-like"/>
    <property type="match status" value="1"/>
</dbReference>
<gene>
    <name evidence="4 5 6 7 8 9 10 11 12 13" type="primary">LOC113733180</name>
</gene>
<evidence type="ECO:0000313" key="11">
    <source>
        <dbReference type="RefSeq" id="XP_071932627.1"/>
    </source>
</evidence>
<dbReference type="PANTHER" id="PTHR47926:SF414">
    <property type="entry name" value="PENTATRICOPEPTIDE REPEAT-CONTAINING PROTEIN DOT4, CHLOROPLASTIC-LIKE"/>
    <property type="match status" value="1"/>
</dbReference>
<dbReference type="InterPro" id="IPR046960">
    <property type="entry name" value="PPR_At4g14850-like_plant"/>
</dbReference>
<protein>
    <submittedName>
        <fullName evidence="4 5">Pentatricopeptide repeat-containing protein At4g33990</fullName>
    </submittedName>
</protein>
<feature type="repeat" description="PPR" evidence="2">
    <location>
        <begin position="355"/>
        <end position="389"/>
    </location>
</feature>
<dbReference type="Proteomes" id="UP001652660">
    <property type="component" value="Chromosome 2c"/>
</dbReference>
<dbReference type="RefSeq" id="XP_071932627.1">
    <property type="nucleotide sequence ID" value="XM_072076526.1"/>
</dbReference>
<keyword evidence="3" id="KW-1185">Reference proteome</keyword>
<dbReference type="RefSeq" id="XP_071932625.1">
    <property type="nucleotide sequence ID" value="XM_072076524.1"/>
</dbReference>
<evidence type="ECO:0000313" key="9">
    <source>
        <dbReference type="RefSeq" id="XP_071932625.1"/>
    </source>
</evidence>
<dbReference type="Pfam" id="PF13041">
    <property type="entry name" value="PPR_2"/>
    <property type="match status" value="3"/>
</dbReference>
<dbReference type="Pfam" id="PF01535">
    <property type="entry name" value="PPR"/>
    <property type="match status" value="2"/>
</dbReference>
<dbReference type="RefSeq" id="XP_071932620.1">
    <property type="nucleotide sequence ID" value="XM_072076519.1"/>
</dbReference>
<dbReference type="RefSeq" id="XP_071932621.1">
    <property type="nucleotide sequence ID" value="XM_072076520.1"/>
</dbReference>
<dbReference type="PROSITE" id="PS51375">
    <property type="entry name" value="PPR"/>
    <property type="match status" value="4"/>
</dbReference>
<accession>A0ABM4WLG4</accession>